<evidence type="ECO:0000313" key="3">
    <source>
        <dbReference type="Proteomes" id="UP000485058"/>
    </source>
</evidence>
<keyword evidence="3" id="KW-1185">Reference proteome</keyword>
<reference evidence="2 3" key="1">
    <citation type="submission" date="2020-02" db="EMBL/GenBank/DDBJ databases">
        <title>Draft genome sequence of Haematococcus lacustris strain NIES-144.</title>
        <authorList>
            <person name="Morimoto D."/>
            <person name="Nakagawa S."/>
            <person name="Yoshida T."/>
            <person name="Sawayama S."/>
        </authorList>
    </citation>
    <scope>NUCLEOTIDE SEQUENCE [LARGE SCALE GENOMIC DNA]</scope>
    <source>
        <strain evidence="2 3">NIES-144</strain>
    </source>
</reference>
<feature type="region of interest" description="Disordered" evidence="1">
    <location>
        <begin position="58"/>
        <end position="81"/>
    </location>
</feature>
<gene>
    <name evidence="2" type="ORF">HaLaN_20287</name>
</gene>
<feature type="non-terminal residue" evidence="2">
    <location>
        <position position="81"/>
    </location>
</feature>
<accession>A0A699ZL73</accession>
<dbReference type="AlphaFoldDB" id="A0A699ZL73"/>
<dbReference type="EMBL" id="BLLF01002120">
    <property type="protein sequence ID" value="GFH22775.1"/>
    <property type="molecule type" value="Genomic_DNA"/>
</dbReference>
<name>A0A699ZL73_HAELA</name>
<evidence type="ECO:0000313" key="2">
    <source>
        <dbReference type="EMBL" id="GFH22775.1"/>
    </source>
</evidence>
<dbReference type="Proteomes" id="UP000485058">
    <property type="component" value="Unassembled WGS sequence"/>
</dbReference>
<sequence length="81" mass="8723">MPSWTTRCSHEWRQEARGGRLLVQAHQAGQAAVAGPCPGTGLWGCWLQWQRQHWLQGCPSQPDAEGGAEAVPSGASAANMR</sequence>
<proteinExistence type="predicted"/>
<organism evidence="2 3">
    <name type="scientific">Haematococcus lacustris</name>
    <name type="common">Green alga</name>
    <name type="synonym">Haematococcus pluvialis</name>
    <dbReference type="NCBI Taxonomy" id="44745"/>
    <lineage>
        <taxon>Eukaryota</taxon>
        <taxon>Viridiplantae</taxon>
        <taxon>Chlorophyta</taxon>
        <taxon>core chlorophytes</taxon>
        <taxon>Chlorophyceae</taxon>
        <taxon>CS clade</taxon>
        <taxon>Chlamydomonadales</taxon>
        <taxon>Haematococcaceae</taxon>
        <taxon>Haematococcus</taxon>
    </lineage>
</organism>
<comment type="caution">
    <text evidence="2">The sequence shown here is derived from an EMBL/GenBank/DDBJ whole genome shotgun (WGS) entry which is preliminary data.</text>
</comment>
<evidence type="ECO:0000256" key="1">
    <source>
        <dbReference type="SAM" id="MobiDB-lite"/>
    </source>
</evidence>
<protein>
    <submittedName>
        <fullName evidence="2">Uncharacterized protein</fullName>
    </submittedName>
</protein>